<dbReference type="AlphaFoldDB" id="A0A267MFH0"/>
<dbReference type="GO" id="GO:0005524">
    <property type="term" value="F:ATP binding"/>
    <property type="evidence" value="ECO:0007669"/>
    <property type="project" value="InterPro"/>
</dbReference>
<keyword evidence="1" id="KW-1133">Transmembrane helix</keyword>
<dbReference type="PANTHER" id="PTHR48011:SF4">
    <property type="entry name" value="MITOGEN-ACTIVATED PROTEIN KINASE KINASE KINASE 19"/>
    <property type="match status" value="1"/>
</dbReference>
<sequence length="292" mass="33888">MIKVIRGKWNKNTYEIIEKIGQGGIGAVYKVMDNNKNIKALKMADDINSITREHKFLNELKSSYTPNVYDMDDFQMGGKVYYFIVMDFFNGKNIGRYIKENELNQVDIWKIAGEIGSFLEYIHKKAYIYGDLKAENVMLMNDNEIKIIDMGGVSKKGESLREFTLLYDRSKFNKGIRRAEESYDLFSLTMLVINMILKNDFIKGKGNADLLIRKCQDFGMDFRELKLLKDGLNGNITLKGFLRRVKSLEKSHEIIRMAKIKFKIDKVANYMLVSSIVFFLSVLILNLKRILD</sequence>
<evidence type="ECO:0000313" key="3">
    <source>
        <dbReference type="EMBL" id="PAB57625.1"/>
    </source>
</evidence>
<proteinExistence type="predicted"/>
<dbReference type="GO" id="GO:0007165">
    <property type="term" value="P:signal transduction"/>
    <property type="evidence" value="ECO:0007669"/>
    <property type="project" value="TreeGrafter"/>
</dbReference>
<dbReference type="Gene3D" id="1.10.510.10">
    <property type="entry name" value="Transferase(Phosphotransferase) domain 1"/>
    <property type="match status" value="1"/>
</dbReference>
<comment type="caution">
    <text evidence="3">The sequence shown here is derived from an EMBL/GenBank/DDBJ whole genome shotgun (WGS) entry which is preliminary data.</text>
</comment>
<reference evidence="3 4" key="1">
    <citation type="submission" date="2017-06" db="EMBL/GenBank/DDBJ databases">
        <title>Draft genome sequence of anaerobic fermentative bacterium Anaeromicrobium sediminis DY2726D isolated from West Pacific Ocean sediments.</title>
        <authorList>
            <person name="Zeng X."/>
        </authorList>
    </citation>
    <scope>NUCLEOTIDE SEQUENCE [LARGE SCALE GENOMIC DNA]</scope>
    <source>
        <strain evidence="3 4">DY2726D</strain>
    </source>
</reference>
<dbReference type="SMART" id="SM00220">
    <property type="entry name" value="S_TKc"/>
    <property type="match status" value="1"/>
</dbReference>
<evidence type="ECO:0000259" key="2">
    <source>
        <dbReference type="PROSITE" id="PS50011"/>
    </source>
</evidence>
<evidence type="ECO:0000313" key="4">
    <source>
        <dbReference type="Proteomes" id="UP000216024"/>
    </source>
</evidence>
<keyword evidence="1" id="KW-0812">Transmembrane</keyword>
<dbReference type="GO" id="GO:0004672">
    <property type="term" value="F:protein kinase activity"/>
    <property type="evidence" value="ECO:0007669"/>
    <property type="project" value="InterPro"/>
</dbReference>
<accession>A0A267MFH0</accession>
<dbReference type="Pfam" id="PF00069">
    <property type="entry name" value="Pkinase"/>
    <property type="match status" value="1"/>
</dbReference>
<dbReference type="InterPro" id="IPR008271">
    <property type="entry name" value="Ser/Thr_kinase_AS"/>
</dbReference>
<feature type="transmembrane region" description="Helical" evidence="1">
    <location>
        <begin position="267"/>
        <end position="287"/>
    </location>
</feature>
<dbReference type="OrthoDB" id="583109at2"/>
<evidence type="ECO:0000256" key="1">
    <source>
        <dbReference type="SAM" id="Phobius"/>
    </source>
</evidence>
<dbReference type="InterPro" id="IPR011009">
    <property type="entry name" value="Kinase-like_dom_sf"/>
</dbReference>
<keyword evidence="1" id="KW-0472">Membrane</keyword>
<organism evidence="3 4">
    <name type="scientific">Anaeromicrobium sediminis</name>
    <dbReference type="NCBI Taxonomy" id="1478221"/>
    <lineage>
        <taxon>Bacteria</taxon>
        <taxon>Bacillati</taxon>
        <taxon>Bacillota</taxon>
        <taxon>Clostridia</taxon>
        <taxon>Peptostreptococcales</taxon>
        <taxon>Thermotaleaceae</taxon>
        <taxon>Anaeromicrobium</taxon>
    </lineage>
</organism>
<dbReference type="InterPro" id="IPR000719">
    <property type="entry name" value="Prot_kinase_dom"/>
</dbReference>
<feature type="domain" description="Protein kinase" evidence="2">
    <location>
        <begin position="14"/>
        <end position="255"/>
    </location>
</feature>
<dbReference type="EMBL" id="NIBG01000024">
    <property type="protein sequence ID" value="PAB57625.1"/>
    <property type="molecule type" value="Genomic_DNA"/>
</dbReference>
<dbReference type="PANTHER" id="PTHR48011">
    <property type="entry name" value="CCR4-NOT TRANSCRIPTIONAL COMPLEX SUBUNIT CAF120-RELATED"/>
    <property type="match status" value="1"/>
</dbReference>
<dbReference type="PROSITE" id="PS50011">
    <property type="entry name" value="PROTEIN_KINASE_DOM"/>
    <property type="match status" value="1"/>
</dbReference>
<dbReference type="RefSeq" id="WP_095135193.1">
    <property type="nucleotide sequence ID" value="NZ_NIBG01000024.1"/>
</dbReference>
<keyword evidence="4" id="KW-1185">Reference proteome</keyword>
<gene>
    <name evidence="3" type="ORF">CCE28_18355</name>
</gene>
<dbReference type="InterPro" id="IPR052751">
    <property type="entry name" value="Plant_MAPKKK"/>
</dbReference>
<dbReference type="PROSITE" id="PS00108">
    <property type="entry name" value="PROTEIN_KINASE_ST"/>
    <property type="match status" value="1"/>
</dbReference>
<dbReference type="SUPFAM" id="SSF56112">
    <property type="entry name" value="Protein kinase-like (PK-like)"/>
    <property type="match status" value="1"/>
</dbReference>
<protein>
    <recommendedName>
        <fullName evidence="2">Protein kinase domain-containing protein</fullName>
    </recommendedName>
</protein>
<name>A0A267MFH0_9FIRM</name>
<dbReference type="Proteomes" id="UP000216024">
    <property type="component" value="Unassembled WGS sequence"/>
</dbReference>